<dbReference type="RefSeq" id="WP_181122213.1">
    <property type="nucleotide sequence ID" value="NZ_JAAMRD010000020.1"/>
</dbReference>
<evidence type="ECO:0000313" key="2">
    <source>
        <dbReference type="Proteomes" id="UP001138621"/>
    </source>
</evidence>
<dbReference type="Proteomes" id="UP001138621">
    <property type="component" value="Unassembled WGS sequence"/>
</dbReference>
<proteinExistence type="predicted"/>
<gene>
    <name evidence="1" type="ORF">G7024_19795</name>
</gene>
<evidence type="ECO:0000313" key="1">
    <source>
        <dbReference type="EMBL" id="MBA1306643.1"/>
    </source>
</evidence>
<comment type="caution">
    <text evidence="1">The sequence shown here is derived from an EMBL/GenBank/DDBJ whole genome shotgun (WGS) entry which is preliminary data.</text>
</comment>
<dbReference type="EMBL" id="JAAMRD010000020">
    <property type="protein sequence ID" value="MBA1306643.1"/>
    <property type="molecule type" value="Genomic_DNA"/>
</dbReference>
<accession>A0AA40V953</accession>
<name>A0AA40V953_STUST</name>
<protein>
    <submittedName>
        <fullName evidence="1">Uncharacterized protein</fullName>
    </submittedName>
</protein>
<dbReference type="AlphaFoldDB" id="A0AA40V953"/>
<reference evidence="1" key="1">
    <citation type="submission" date="2020-02" db="EMBL/GenBank/DDBJ databases">
        <title>Synteny-based analysis reveals conserved mechanism for high triclosan tolerance in Pseudomonas, as well as instances of horizontal transfer.</title>
        <authorList>
            <person name="Mcfarland A.G."/>
            <person name="Bertucci H.K."/>
            <person name="Litmann E."/>
            <person name="Shen J."/>
            <person name="Huttenhower C."/>
            <person name="Hartmann E.M."/>
        </authorList>
    </citation>
    <scope>NUCLEOTIDE SEQUENCE</scope>
    <source>
        <strain evidence="1">109A1</strain>
    </source>
</reference>
<sequence>MTDIAPQTRRRLMAPIGEAPSTDLAAMSLALADELSACGHPASTEPMDGWARLTLSIDGRLAQFGVRLPEAVGPALGSLGIRFGFAEAFGVPSGEPVDQEPDRFLHLPSDFTVDKLLALACGQVAPAHHMELVNFSNKHAMSVPRPRFPRSALVMLGVRRSLQAADRHFELWTQADGVVQFHSLEQTADPNEAANEALDLGYAPTLYRCMSGRFVCFRPTAGGVFIPS</sequence>
<organism evidence="1 2">
    <name type="scientific">Stutzerimonas stutzeri</name>
    <name type="common">Pseudomonas stutzeri</name>
    <dbReference type="NCBI Taxonomy" id="316"/>
    <lineage>
        <taxon>Bacteria</taxon>
        <taxon>Pseudomonadati</taxon>
        <taxon>Pseudomonadota</taxon>
        <taxon>Gammaproteobacteria</taxon>
        <taxon>Pseudomonadales</taxon>
        <taxon>Pseudomonadaceae</taxon>
        <taxon>Stutzerimonas</taxon>
    </lineage>
</organism>